<name>A0A445B938_ARAHY</name>
<organism evidence="1 2">
    <name type="scientific">Arachis hypogaea</name>
    <name type="common">Peanut</name>
    <dbReference type="NCBI Taxonomy" id="3818"/>
    <lineage>
        <taxon>Eukaryota</taxon>
        <taxon>Viridiplantae</taxon>
        <taxon>Streptophyta</taxon>
        <taxon>Embryophyta</taxon>
        <taxon>Tracheophyta</taxon>
        <taxon>Spermatophyta</taxon>
        <taxon>Magnoliopsida</taxon>
        <taxon>eudicotyledons</taxon>
        <taxon>Gunneridae</taxon>
        <taxon>Pentapetalae</taxon>
        <taxon>rosids</taxon>
        <taxon>fabids</taxon>
        <taxon>Fabales</taxon>
        <taxon>Fabaceae</taxon>
        <taxon>Papilionoideae</taxon>
        <taxon>50 kb inversion clade</taxon>
        <taxon>dalbergioids sensu lato</taxon>
        <taxon>Dalbergieae</taxon>
        <taxon>Pterocarpus clade</taxon>
        <taxon>Arachis</taxon>
    </lineage>
</organism>
<gene>
    <name evidence="1" type="ORF">Ahy_A10g050327</name>
</gene>
<dbReference type="Proteomes" id="UP000289738">
    <property type="component" value="Chromosome A10"/>
</dbReference>
<evidence type="ECO:0000313" key="1">
    <source>
        <dbReference type="EMBL" id="RYR35195.1"/>
    </source>
</evidence>
<evidence type="ECO:0008006" key="3">
    <source>
        <dbReference type="Google" id="ProtNLM"/>
    </source>
</evidence>
<reference evidence="1 2" key="1">
    <citation type="submission" date="2019-01" db="EMBL/GenBank/DDBJ databases">
        <title>Sequencing of cultivated peanut Arachis hypogaea provides insights into genome evolution and oil improvement.</title>
        <authorList>
            <person name="Chen X."/>
        </authorList>
    </citation>
    <scope>NUCLEOTIDE SEQUENCE [LARGE SCALE GENOMIC DNA]</scope>
    <source>
        <strain evidence="2">cv. Fuhuasheng</strain>
        <tissue evidence="1">Leaves</tissue>
    </source>
</reference>
<keyword evidence="2" id="KW-1185">Reference proteome</keyword>
<comment type="caution">
    <text evidence="1">The sequence shown here is derived from an EMBL/GenBank/DDBJ whole genome shotgun (WGS) entry which is preliminary data.</text>
</comment>
<accession>A0A445B938</accession>
<protein>
    <recommendedName>
        <fullName evidence="3">Zinc finger PMZ-type domain-containing protein</fullName>
    </recommendedName>
</protein>
<dbReference type="AlphaFoldDB" id="A0A445B938"/>
<evidence type="ECO:0000313" key="2">
    <source>
        <dbReference type="Proteomes" id="UP000289738"/>
    </source>
</evidence>
<proteinExistence type="predicted"/>
<sequence length="84" mass="9801">MWSGDIKYEKFEIHGWPTNMVVDLEKRLCTYSFWQLSGISCVHACAALTRAGKRSDKFCHKWLTMEAYNDTYAFYINPILSQAL</sequence>
<dbReference type="EMBL" id="SDMP01000010">
    <property type="protein sequence ID" value="RYR35195.1"/>
    <property type="molecule type" value="Genomic_DNA"/>
</dbReference>